<dbReference type="AlphaFoldDB" id="V4B0P7"/>
<dbReference type="EMBL" id="KB199905">
    <property type="protein sequence ID" value="ESP03763.1"/>
    <property type="molecule type" value="Genomic_DNA"/>
</dbReference>
<dbReference type="SUPFAM" id="SSF51419">
    <property type="entry name" value="PLP-binding barrel"/>
    <property type="match status" value="1"/>
</dbReference>
<dbReference type="InterPro" id="IPR020622">
    <property type="entry name" value="Ala_racemase_pyridoxalP-BS"/>
</dbReference>
<dbReference type="InterPro" id="IPR000821">
    <property type="entry name" value="Ala_racemase"/>
</dbReference>
<keyword evidence="8" id="KW-1185">Reference proteome</keyword>
<dbReference type="GO" id="GO:0008784">
    <property type="term" value="F:alanine racemase activity"/>
    <property type="evidence" value="ECO:0007669"/>
    <property type="project" value="InterPro"/>
</dbReference>
<dbReference type="GO" id="GO:0005829">
    <property type="term" value="C:cytosol"/>
    <property type="evidence" value="ECO:0007669"/>
    <property type="project" value="TreeGrafter"/>
</dbReference>
<evidence type="ECO:0000259" key="6">
    <source>
        <dbReference type="SMART" id="SM01005"/>
    </source>
</evidence>
<protein>
    <recommendedName>
        <fullName evidence="6">Alanine racemase C-terminal domain-containing protein</fullName>
    </recommendedName>
</protein>
<dbReference type="GO" id="GO:0030170">
    <property type="term" value="F:pyridoxal phosphate binding"/>
    <property type="evidence" value="ECO:0007669"/>
    <property type="project" value="TreeGrafter"/>
</dbReference>
<feature type="modified residue" description="N6-(pyridoxal phosphate)lysine" evidence="4">
    <location>
        <position position="10"/>
    </location>
</feature>
<evidence type="ECO:0000313" key="7">
    <source>
        <dbReference type="EMBL" id="ESP03763.1"/>
    </source>
</evidence>
<evidence type="ECO:0000256" key="5">
    <source>
        <dbReference type="PIRSR" id="PIRSR600821-52"/>
    </source>
</evidence>
<proteinExistence type="predicted"/>
<dbReference type="CDD" id="cd00430">
    <property type="entry name" value="PLPDE_III_AR"/>
    <property type="match status" value="1"/>
</dbReference>
<gene>
    <name evidence="7" type="ORF">LOTGIDRAFT_230095</name>
</gene>
<sequence length="360" mass="39749">MCADVIAVIKANAYGHGSVEIAKHLENNGVSHFAIATAGEGGELRRNGVKGFIQVFGSCVKEDIAVCQEFHLTPTVCCQEFLQHWSDWFHNNNNHSSSQEKPWVVIKVDCGMCRNGCQPEQLPELIQKCKDLHIPIHSAMTHFSQAWDDPEFTKKQLDLFLQTCRHLRSEGVKLHASNSAGIIQGFGIELDFIRPGIAIYGLPTDPSEETVNKFQSIGLKPALSWLAKPSLVKKLPPGSVVGYDQTYQCKKEEIIGTFSIGYADGYNRHLSTNGMISNISGDQYPVIGRVSMDAITVRLDSLDSNQVYYIMKDDYVSGHSLTKIAAELKTIPYEIGTSLSKRLPRVYISGGKVVAVSNGF</sequence>
<feature type="domain" description="Alanine racemase C-terminal" evidence="6">
    <location>
        <begin position="222"/>
        <end position="348"/>
    </location>
</feature>
<dbReference type="PRINTS" id="PR00992">
    <property type="entry name" value="ALARACEMASE"/>
</dbReference>
<accession>V4B0P7</accession>
<dbReference type="PANTHER" id="PTHR30511">
    <property type="entry name" value="ALANINE RACEMASE"/>
    <property type="match status" value="1"/>
</dbReference>
<evidence type="ECO:0000256" key="2">
    <source>
        <dbReference type="ARBA" id="ARBA00022898"/>
    </source>
</evidence>
<dbReference type="Proteomes" id="UP000030746">
    <property type="component" value="Unassembled WGS sequence"/>
</dbReference>
<dbReference type="Pfam" id="PF00842">
    <property type="entry name" value="Ala_racemase_C"/>
    <property type="match status" value="1"/>
</dbReference>
<dbReference type="SUPFAM" id="SSF50621">
    <property type="entry name" value="Alanine racemase C-terminal domain-like"/>
    <property type="match status" value="1"/>
</dbReference>
<organism evidence="7 8">
    <name type="scientific">Lottia gigantea</name>
    <name type="common">Giant owl limpet</name>
    <dbReference type="NCBI Taxonomy" id="225164"/>
    <lineage>
        <taxon>Eukaryota</taxon>
        <taxon>Metazoa</taxon>
        <taxon>Spiralia</taxon>
        <taxon>Lophotrochozoa</taxon>
        <taxon>Mollusca</taxon>
        <taxon>Gastropoda</taxon>
        <taxon>Patellogastropoda</taxon>
        <taxon>Lottioidea</taxon>
        <taxon>Lottiidae</taxon>
        <taxon>Lottia</taxon>
    </lineage>
</organism>
<feature type="binding site" evidence="5">
    <location>
        <position position="292"/>
    </location>
    <ligand>
        <name>substrate</name>
    </ligand>
</feature>
<comment type="cofactor">
    <cofactor evidence="1 4">
        <name>pyridoxal 5'-phosphate</name>
        <dbReference type="ChEBI" id="CHEBI:597326"/>
    </cofactor>
</comment>
<evidence type="ECO:0000256" key="3">
    <source>
        <dbReference type="ARBA" id="ARBA00023235"/>
    </source>
</evidence>
<dbReference type="InterPro" id="IPR029066">
    <property type="entry name" value="PLP-binding_barrel"/>
</dbReference>
<keyword evidence="2 4" id="KW-0663">Pyridoxal phosphate</keyword>
<name>V4B0P7_LOTGI</name>
<dbReference type="InterPro" id="IPR009006">
    <property type="entry name" value="Ala_racemase/Decarboxylase_C"/>
</dbReference>
<dbReference type="Gene3D" id="3.20.20.10">
    <property type="entry name" value="Alanine racemase"/>
    <property type="match status" value="1"/>
</dbReference>
<dbReference type="OrthoDB" id="186866at2759"/>
<dbReference type="KEGG" id="lgi:LOTGIDRAFT_230095"/>
<dbReference type="CTD" id="20248209"/>
<dbReference type="InterPro" id="IPR011079">
    <property type="entry name" value="Ala_racemase_C"/>
</dbReference>
<evidence type="ECO:0000256" key="4">
    <source>
        <dbReference type="PIRSR" id="PIRSR600821-50"/>
    </source>
</evidence>
<feature type="binding site" evidence="5">
    <location>
        <position position="114"/>
    </location>
    <ligand>
        <name>substrate</name>
    </ligand>
</feature>
<dbReference type="Gene3D" id="2.40.37.10">
    <property type="entry name" value="Lyase, Ornithine Decarboxylase, Chain A, domain 1"/>
    <property type="match status" value="1"/>
</dbReference>
<dbReference type="GeneID" id="20248209"/>
<dbReference type="HOGENOM" id="CLU_028393_2_2_1"/>
<dbReference type="InterPro" id="IPR001608">
    <property type="entry name" value="Ala_racemase_N"/>
</dbReference>
<dbReference type="SMART" id="SM01005">
    <property type="entry name" value="Ala_racemase_C"/>
    <property type="match status" value="1"/>
</dbReference>
<dbReference type="Pfam" id="PF01168">
    <property type="entry name" value="Ala_racemase_N"/>
    <property type="match status" value="1"/>
</dbReference>
<dbReference type="RefSeq" id="XP_009045245.1">
    <property type="nucleotide sequence ID" value="XM_009046997.1"/>
</dbReference>
<dbReference type="PANTHER" id="PTHR30511:SF0">
    <property type="entry name" value="ALANINE RACEMASE, CATABOLIC-RELATED"/>
    <property type="match status" value="1"/>
</dbReference>
<dbReference type="GO" id="GO:0030632">
    <property type="term" value="P:D-alanine biosynthetic process"/>
    <property type="evidence" value="ECO:0007669"/>
    <property type="project" value="TreeGrafter"/>
</dbReference>
<dbReference type="STRING" id="225164.V4B0P7"/>
<dbReference type="OMA" id="WEILCGF"/>
<evidence type="ECO:0000256" key="1">
    <source>
        <dbReference type="ARBA" id="ARBA00001933"/>
    </source>
</evidence>
<keyword evidence="3" id="KW-0413">Isomerase</keyword>
<reference evidence="7 8" key="1">
    <citation type="journal article" date="2013" name="Nature">
        <title>Insights into bilaterian evolution from three spiralian genomes.</title>
        <authorList>
            <person name="Simakov O."/>
            <person name="Marletaz F."/>
            <person name="Cho S.J."/>
            <person name="Edsinger-Gonzales E."/>
            <person name="Havlak P."/>
            <person name="Hellsten U."/>
            <person name="Kuo D.H."/>
            <person name="Larsson T."/>
            <person name="Lv J."/>
            <person name="Arendt D."/>
            <person name="Savage R."/>
            <person name="Osoegawa K."/>
            <person name="de Jong P."/>
            <person name="Grimwood J."/>
            <person name="Chapman J.A."/>
            <person name="Shapiro H."/>
            <person name="Aerts A."/>
            <person name="Otillar R.P."/>
            <person name="Terry A.Y."/>
            <person name="Boore J.L."/>
            <person name="Grigoriev I.V."/>
            <person name="Lindberg D.R."/>
            <person name="Seaver E.C."/>
            <person name="Weisblat D.A."/>
            <person name="Putnam N.H."/>
            <person name="Rokhsar D.S."/>
        </authorList>
    </citation>
    <scope>NUCLEOTIDE SEQUENCE [LARGE SCALE GENOMIC DNA]</scope>
</reference>
<evidence type="ECO:0000313" key="8">
    <source>
        <dbReference type="Proteomes" id="UP000030746"/>
    </source>
</evidence>
<dbReference type="PROSITE" id="PS00395">
    <property type="entry name" value="ALANINE_RACEMASE"/>
    <property type="match status" value="1"/>
</dbReference>
<dbReference type="NCBIfam" id="TIGR00492">
    <property type="entry name" value="alr"/>
    <property type="match status" value="1"/>
</dbReference>